<feature type="binding site" evidence="11">
    <location>
        <position position="307"/>
    </location>
    <ligand>
        <name>ATP</name>
        <dbReference type="ChEBI" id="CHEBI:30616"/>
    </ligand>
</feature>
<dbReference type="EC" id="2.7.1.30" evidence="11"/>
<evidence type="ECO:0000256" key="10">
    <source>
        <dbReference type="ARBA" id="ARBA00063665"/>
    </source>
</evidence>
<dbReference type="InterPro" id="IPR005999">
    <property type="entry name" value="Glycerol_kin"/>
</dbReference>
<dbReference type="GO" id="GO:0005829">
    <property type="term" value="C:cytosol"/>
    <property type="evidence" value="ECO:0007669"/>
    <property type="project" value="TreeGrafter"/>
</dbReference>
<dbReference type="SUPFAM" id="SSF53067">
    <property type="entry name" value="Actin-like ATPase domain"/>
    <property type="match status" value="2"/>
</dbReference>
<feature type="domain" description="Carbohydrate kinase FGGY C-terminal" evidence="13">
    <location>
        <begin position="259"/>
        <end position="447"/>
    </location>
</feature>
<feature type="binding site" evidence="11">
    <location>
        <position position="307"/>
    </location>
    <ligand>
        <name>ADP</name>
        <dbReference type="ChEBI" id="CHEBI:456216"/>
    </ligand>
</feature>
<keyword evidence="3 11" id="KW-0808">Transferase</keyword>
<feature type="binding site" evidence="11">
    <location>
        <position position="12"/>
    </location>
    <ligand>
        <name>sn-glycerol 3-phosphate</name>
        <dbReference type="ChEBI" id="CHEBI:57597"/>
    </ligand>
</feature>
<evidence type="ECO:0000256" key="4">
    <source>
        <dbReference type="ARBA" id="ARBA00022741"/>
    </source>
</evidence>
<evidence type="ECO:0000256" key="6">
    <source>
        <dbReference type="ARBA" id="ARBA00022798"/>
    </source>
</evidence>
<dbReference type="InterPro" id="IPR000577">
    <property type="entry name" value="Carb_kinase_FGGY"/>
</dbReference>
<accession>A0A9D0YRU2</accession>
<comment type="caution">
    <text evidence="11">Lacks conserved residue(s) required for the propagation of feature annotation.</text>
</comment>
<keyword evidence="7 11" id="KW-0067">ATP-binding</keyword>
<comment type="caution">
    <text evidence="14">The sequence shown here is derived from an EMBL/GenBank/DDBJ whole genome shotgun (WGS) entry which is preliminary data.</text>
</comment>
<evidence type="ECO:0000256" key="5">
    <source>
        <dbReference type="ARBA" id="ARBA00022777"/>
    </source>
</evidence>
<feature type="binding site" evidence="11">
    <location>
        <position position="82"/>
    </location>
    <ligand>
        <name>sn-glycerol 3-phosphate</name>
        <dbReference type="ChEBI" id="CHEBI:57597"/>
    </ligand>
</feature>
<dbReference type="InterPro" id="IPR018485">
    <property type="entry name" value="FGGY_C"/>
</dbReference>
<feature type="binding site" evidence="11">
    <location>
        <position position="264"/>
    </location>
    <ligand>
        <name>ATP</name>
        <dbReference type="ChEBI" id="CHEBI:30616"/>
    </ligand>
</feature>
<evidence type="ECO:0000256" key="3">
    <source>
        <dbReference type="ARBA" id="ARBA00022679"/>
    </source>
</evidence>
<comment type="subunit">
    <text evidence="10 11">Homotetramer and homodimer (in equilibrium).</text>
</comment>
<dbReference type="GO" id="GO:0006072">
    <property type="term" value="P:glycerol-3-phosphate metabolic process"/>
    <property type="evidence" value="ECO:0007669"/>
    <property type="project" value="InterPro"/>
</dbReference>
<feature type="binding site" evidence="11">
    <location>
        <position position="135"/>
    </location>
    <ligand>
        <name>sn-glycerol 3-phosphate</name>
        <dbReference type="ChEBI" id="CHEBI:57597"/>
    </ligand>
</feature>
<evidence type="ECO:0000256" key="8">
    <source>
        <dbReference type="ARBA" id="ARBA00052101"/>
    </source>
</evidence>
<proteinExistence type="inferred from homology"/>
<dbReference type="GO" id="GO:0019563">
    <property type="term" value="P:glycerol catabolic process"/>
    <property type="evidence" value="ECO:0007669"/>
    <property type="project" value="UniProtKB-UniRule"/>
</dbReference>
<feature type="binding site" evidence="11">
    <location>
        <position position="83"/>
    </location>
    <ligand>
        <name>sn-glycerol 3-phosphate</name>
        <dbReference type="ChEBI" id="CHEBI:57597"/>
    </ligand>
</feature>
<dbReference type="PANTHER" id="PTHR10196:SF69">
    <property type="entry name" value="GLYCEROL KINASE"/>
    <property type="match status" value="1"/>
</dbReference>
<dbReference type="Pfam" id="PF00370">
    <property type="entry name" value="FGGY_N"/>
    <property type="match status" value="1"/>
</dbReference>
<dbReference type="InterPro" id="IPR018483">
    <property type="entry name" value="Carb_kinase_FGGY_CS"/>
</dbReference>
<dbReference type="InterPro" id="IPR043129">
    <property type="entry name" value="ATPase_NBD"/>
</dbReference>
<dbReference type="GO" id="GO:0005524">
    <property type="term" value="F:ATP binding"/>
    <property type="evidence" value="ECO:0007669"/>
    <property type="project" value="UniProtKB-UniRule"/>
</dbReference>
<protein>
    <recommendedName>
        <fullName evidence="11">Glycerol kinase</fullName>
        <ecNumber evidence="11">2.7.1.30</ecNumber>
    </recommendedName>
    <alternativeName>
        <fullName evidence="11">ATP:glycerol 3-phosphotransferase</fullName>
    </alternativeName>
    <alternativeName>
        <fullName evidence="11">Glycerokinase</fullName>
        <shortName evidence="11">GK</shortName>
    </alternativeName>
</protein>
<reference evidence="14" key="1">
    <citation type="submission" date="2020-10" db="EMBL/GenBank/DDBJ databases">
        <authorList>
            <person name="Gilroy R."/>
        </authorList>
    </citation>
    <scope>NUCLEOTIDE SEQUENCE</scope>
    <source>
        <strain evidence="14">ChiGjej2B2-12916</strain>
    </source>
</reference>
<evidence type="ECO:0000256" key="2">
    <source>
        <dbReference type="ARBA" id="ARBA00009156"/>
    </source>
</evidence>
<dbReference type="Proteomes" id="UP000886879">
    <property type="component" value="Unassembled WGS sequence"/>
</dbReference>
<feature type="binding site" evidence="11">
    <location>
        <position position="83"/>
    </location>
    <ligand>
        <name>glycerol</name>
        <dbReference type="ChEBI" id="CHEBI:17754"/>
    </ligand>
</feature>
<feature type="binding site" evidence="11">
    <location>
        <position position="264"/>
    </location>
    <ligand>
        <name>ADP</name>
        <dbReference type="ChEBI" id="CHEBI:456216"/>
    </ligand>
</feature>
<dbReference type="NCBIfam" id="NF000756">
    <property type="entry name" value="PRK00047.1"/>
    <property type="match status" value="1"/>
</dbReference>
<dbReference type="PIRSF" id="PIRSF000538">
    <property type="entry name" value="GlpK"/>
    <property type="match status" value="1"/>
</dbReference>
<feature type="binding site" evidence="11">
    <location>
        <position position="243"/>
    </location>
    <ligand>
        <name>glycerol</name>
        <dbReference type="ChEBI" id="CHEBI:17754"/>
    </ligand>
</feature>
<feature type="binding site" evidence="11">
    <location>
        <position position="242"/>
    </location>
    <ligand>
        <name>sn-glycerol 3-phosphate</name>
        <dbReference type="ChEBI" id="CHEBI:57597"/>
    </ligand>
</feature>
<evidence type="ECO:0000259" key="12">
    <source>
        <dbReference type="Pfam" id="PF00370"/>
    </source>
</evidence>
<evidence type="ECO:0000259" key="13">
    <source>
        <dbReference type="Pfam" id="PF02782"/>
    </source>
</evidence>
<comment type="activity regulation">
    <text evidence="11">Activated by phosphorylation and inhibited by fructose 1,6-bisphosphate (FBP).</text>
</comment>
<sequence length="499" mass="55801">MKQYVIALDQGTTSSRCIVFDRQQNIVALEQREFAQHYPKPGWVEHDPMEIYSTQYGVLIESLVGNSIDPADIAAIGITNQRETAIVWDKDTGKPIYNAIVWQCRRTAGLCEELKKDEAFTEYVKEHTGLLIDAYFSATKIQWILDHVEGARERAQQGKLLFGTVDSWLVWKLTGGKVHVTDYTNASRTMLYNIRDLRWDETICDKLGIPMSMLPKVCNSSEIYGYVNLQGVEVPIAGIAGDQQAALFGQTCFAPGEAKNTYGTGCFLLMNTGDQLYRSENGLISTIAIGLNGKVQYALEGSVFVGGAVIQWVRDELRFITESRDAEYYAQKVPDTGGVYLVPAFTGLGAPYWDMYARGCLIGITRGTTREHIIRAAQESIAYQSYDLVEAMEKDTGIHLTELSVDGGASRDKFLMQFQADILGKQVRRPMIRETTALGAAYLAGLATGFWRDLEEIKAQWTLDSLYTPNMDQPQRDKLLRGWHKAVGRSCGWVDPEEG</sequence>
<feature type="binding site" evidence="11">
    <location>
        <position position="13"/>
    </location>
    <ligand>
        <name>ATP</name>
        <dbReference type="ChEBI" id="CHEBI:30616"/>
    </ligand>
</feature>
<feature type="binding site" evidence="11">
    <location>
        <position position="242"/>
    </location>
    <ligand>
        <name>glycerol</name>
        <dbReference type="ChEBI" id="CHEBI:17754"/>
    </ligand>
</feature>
<organism evidence="14 15">
    <name type="scientific">Candidatus Enterenecus faecium</name>
    <dbReference type="NCBI Taxonomy" id="2840780"/>
    <lineage>
        <taxon>Bacteria</taxon>
        <taxon>Bacillati</taxon>
        <taxon>Bacillota</taxon>
        <taxon>Clostridia</taxon>
        <taxon>Eubacteriales</taxon>
        <taxon>Candidatus Enterenecus</taxon>
    </lineage>
</organism>
<feature type="binding site" evidence="11">
    <location>
        <position position="14"/>
    </location>
    <ligand>
        <name>ATP</name>
        <dbReference type="ChEBI" id="CHEBI:30616"/>
    </ligand>
</feature>
<dbReference type="EMBL" id="DVFO01000031">
    <property type="protein sequence ID" value="HIQ60610.1"/>
    <property type="molecule type" value="Genomic_DNA"/>
</dbReference>
<dbReference type="PANTHER" id="PTHR10196">
    <property type="entry name" value="SUGAR KINASE"/>
    <property type="match status" value="1"/>
</dbReference>
<evidence type="ECO:0000256" key="7">
    <source>
        <dbReference type="ARBA" id="ARBA00022840"/>
    </source>
</evidence>
<evidence type="ECO:0000256" key="9">
    <source>
        <dbReference type="ARBA" id="ARBA00054633"/>
    </source>
</evidence>
<dbReference type="NCBIfam" id="TIGR01311">
    <property type="entry name" value="glycerol_kin"/>
    <property type="match status" value="1"/>
</dbReference>
<feature type="binding site" evidence="11">
    <location>
        <position position="82"/>
    </location>
    <ligand>
        <name>glycerol</name>
        <dbReference type="ChEBI" id="CHEBI:17754"/>
    </ligand>
</feature>
<dbReference type="Pfam" id="PF02782">
    <property type="entry name" value="FGGY_C"/>
    <property type="match status" value="1"/>
</dbReference>
<keyword evidence="4 11" id="KW-0547">Nucleotide-binding</keyword>
<keyword evidence="5 11" id="KW-0418">Kinase</keyword>
<dbReference type="PROSITE" id="PS00933">
    <property type="entry name" value="FGGY_KINASES_1"/>
    <property type="match status" value="1"/>
</dbReference>
<reference evidence="14" key="2">
    <citation type="journal article" date="2021" name="PeerJ">
        <title>Extensive microbial diversity within the chicken gut microbiome revealed by metagenomics and culture.</title>
        <authorList>
            <person name="Gilroy R."/>
            <person name="Ravi A."/>
            <person name="Getino M."/>
            <person name="Pursley I."/>
            <person name="Horton D.L."/>
            <person name="Alikhan N.F."/>
            <person name="Baker D."/>
            <person name="Gharbi K."/>
            <person name="Hall N."/>
            <person name="Watson M."/>
            <person name="Adriaenssens E.M."/>
            <person name="Foster-Nyarko E."/>
            <person name="Jarju S."/>
            <person name="Secka A."/>
            <person name="Antonio M."/>
            <person name="Oren A."/>
            <person name="Chaudhuri R.R."/>
            <person name="La Ragione R."/>
            <person name="Hildebrand F."/>
            <person name="Pallen M.J."/>
        </authorList>
    </citation>
    <scope>NUCLEOTIDE SEQUENCE</scope>
    <source>
        <strain evidence="14">ChiGjej2B2-12916</strain>
    </source>
</reference>
<comment type="function">
    <text evidence="9 11">Key enzyme in the regulation of glycerol uptake and metabolism. Catalyzes the phosphorylation of glycerol to yield sn-glycerol 3-phosphate.</text>
</comment>
<dbReference type="InterPro" id="IPR018484">
    <property type="entry name" value="FGGY_N"/>
</dbReference>
<feature type="binding site" evidence="11">
    <location>
        <position position="408"/>
    </location>
    <ligand>
        <name>ADP</name>
        <dbReference type="ChEBI" id="CHEBI:456216"/>
    </ligand>
</feature>
<dbReference type="FunFam" id="3.30.420.40:FF:000008">
    <property type="entry name" value="Glycerol kinase"/>
    <property type="match status" value="1"/>
</dbReference>
<feature type="binding site" evidence="11">
    <location>
        <position position="12"/>
    </location>
    <ligand>
        <name>ATP</name>
        <dbReference type="ChEBI" id="CHEBI:30616"/>
    </ligand>
</feature>
<dbReference type="GO" id="GO:0004370">
    <property type="term" value="F:glycerol kinase activity"/>
    <property type="evidence" value="ECO:0007669"/>
    <property type="project" value="UniProtKB-UniRule"/>
</dbReference>
<feature type="binding site" evidence="11">
    <location>
        <position position="135"/>
    </location>
    <ligand>
        <name>glycerol</name>
        <dbReference type="ChEBI" id="CHEBI:17754"/>
    </ligand>
</feature>
<comment type="similarity">
    <text evidence="2 11">Belongs to the FGGY kinase family.</text>
</comment>
<evidence type="ECO:0000313" key="14">
    <source>
        <dbReference type="EMBL" id="HIQ60610.1"/>
    </source>
</evidence>
<evidence type="ECO:0000313" key="15">
    <source>
        <dbReference type="Proteomes" id="UP000886879"/>
    </source>
</evidence>
<comment type="catalytic activity">
    <reaction evidence="8 11">
        <text>glycerol + ATP = sn-glycerol 3-phosphate + ADP + H(+)</text>
        <dbReference type="Rhea" id="RHEA:21644"/>
        <dbReference type="ChEBI" id="CHEBI:15378"/>
        <dbReference type="ChEBI" id="CHEBI:17754"/>
        <dbReference type="ChEBI" id="CHEBI:30616"/>
        <dbReference type="ChEBI" id="CHEBI:57597"/>
        <dbReference type="ChEBI" id="CHEBI:456216"/>
        <dbReference type="EC" id="2.7.1.30"/>
    </reaction>
</comment>
<comment type="pathway">
    <text evidence="1 11">Polyol metabolism; glycerol degradation via glycerol kinase pathway; sn-glycerol 3-phosphate from glycerol: step 1/1.</text>
</comment>
<dbReference type="FunFam" id="3.30.420.40:FF:000007">
    <property type="entry name" value="Glycerol kinase"/>
    <property type="match status" value="1"/>
</dbReference>
<feature type="binding site" evidence="11">
    <location>
        <position position="408"/>
    </location>
    <ligand>
        <name>ATP</name>
        <dbReference type="ChEBI" id="CHEBI:30616"/>
    </ligand>
</feature>
<feature type="binding site" evidence="11">
    <location>
        <position position="16"/>
    </location>
    <ligand>
        <name>ADP</name>
        <dbReference type="ChEBI" id="CHEBI:456216"/>
    </ligand>
</feature>
<dbReference type="CDD" id="cd07786">
    <property type="entry name" value="FGGY_EcGK_like"/>
    <property type="match status" value="1"/>
</dbReference>
<feature type="domain" description="Carbohydrate kinase FGGY N-terminal" evidence="12">
    <location>
        <begin position="4"/>
        <end position="249"/>
    </location>
</feature>
<feature type="binding site" evidence="11">
    <location>
        <position position="311"/>
    </location>
    <ligand>
        <name>ATP</name>
        <dbReference type="ChEBI" id="CHEBI:30616"/>
    </ligand>
</feature>
<evidence type="ECO:0000256" key="11">
    <source>
        <dbReference type="HAMAP-Rule" id="MF_00186"/>
    </source>
</evidence>
<keyword evidence="6 11" id="KW-0319">Glycerol metabolism</keyword>
<gene>
    <name evidence="11 14" type="primary">glpK</name>
    <name evidence="14" type="ORF">IAD31_03320</name>
</gene>
<dbReference type="Gene3D" id="3.30.420.40">
    <property type="match status" value="2"/>
</dbReference>
<evidence type="ECO:0000256" key="1">
    <source>
        <dbReference type="ARBA" id="ARBA00005190"/>
    </source>
</evidence>
<dbReference type="AlphaFoldDB" id="A0A9D0YRU2"/>
<dbReference type="HAMAP" id="MF_00186">
    <property type="entry name" value="Glycerol_kin"/>
    <property type="match status" value="1"/>
</dbReference>
<name>A0A9D0YRU2_9FIRM</name>
<feature type="binding site" evidence="11">
    <location>
        <position position="12"/>
    </location>
    <ligand>
        <name>ADP</name>
        <dbReference type="ChEBI" id="CHEBI:456216"/>
    </ligand>
</feature>